<name>A0ABR5APA3_BACBA</name>
<accession>A0ABR5APA3</accession>
<feature type="domain" description="IrrE N-terminal-like" evidence="1">
    <location>
        <begin position="72"/>
        <end position="173"/>
    </location>
</feature>
<dbReference type="InterPro" id="IPR010359">
    <property type="entry name" value="IrrE_HExxH"/>
</dbReference>
<proteinExistence type="predicted"/>
<dbReference type="Pfam" id="PF06114">
    <property type="entry name" value="Peptidase_M78"/>
    <property type="match status" value="1"/>
</dbReference>
<dbReference type="EMBL" id="JXLP01000025">
    <property type="protein sequence ID" value="KIL74181.1"/>
    <property type="molecule type" value="Genomic_DNA"/>
</dbReference>
<keyword evidence="3" id="KW-1185">Reference proteome</keyword>
<dbReference type="Proteomes" id="UP000031982">
    <property type="component" value="Unassembled WGS sequence"/>
</dbReference>
<comment type="caution">
    <text evidence="2">The sequence shown here is derived from an EMBL/GenBank/DDBJ whole genome shotgun (WGS) entry which is preliminary data.</text>
</comment>
<dbReference type="RefSeq" id="WP_041114526.1">
    <property type="nucleotide sequence ID" value="NZ_JARTHD010000048.1"/>
</dbReference>
<sequence length="197" mass="23131">MRLSEFLLISDTWEERAKQVLSRFHYRSPDEIDIEEICWKYGIIIKPLHPDFMDDMDDYEEAEGLKALSKPKKDGKRKRGVIHLRPKIPSIERKLLLAEEFCHLHAHFSIQLTAPQLVLSKEESQAKKMSAYLLMPHNFLTEVIHSAADEAVLVSDIADHFLVTEEFAHYRLELLFNRRIDGFLAFGNKLRSYTRYE</sequence>
<evidence type="ECO:0000313" key="2">
    <source>
        <dbReference type="EMBL" id="KIL74181.1"/>
    </source>
</evidence>
<evidence type="ECO:0000313" key="3">
    <source>
        <dbReference type="Proteomes" id="UP000031982"/>
    </source>
</evidence>
<reference evidence="2 3" key="1">
    <citation type="submission" date="2015-01" db="EMBL/GenBank/DDBJ databases">
        <title>Genome Assembly of Bacillus badius MTCC 1458.</title>
        <authorList>
            <person name="Verma A."/>
            <person name="Khatri I."/>
            <person name="Mual P."/>
            <person name="Subramanian S."/>
            <person name="Krishnamurthi S."/>
        </authorList>
    </citation>
    <scope>NUCLEOTIDE SEQUENCE [LARGE SCALE GENOMIC DNA]</scope>
    <source>
        <strain evidence="2 3">MTCC 1458</strain>
    </source>
</reference>
<protein>
    <recommendedName>
        <fullName evidence="1">IrrE N-terminal-like domain-containing protein</fullName>
    </recommendedName>
</protein>
<organism evidence="2 3">
    <name type="scientific">Bacillus badius</name>
    <dbReference type="NCBI Taxonomy" id="1455"/>
    <lineage>
        <taxon>Bacteria</taxon>
        <taxon>Bacillati</taxon>
        <taxon>Bacillota</taxon>
        <taxon>Bacilli</taxon>
        <taxon>Bacillales</taxon>
        <taxon>Bacillaceae</taxon>
        <taxon>Pseudobacillus</taxon>
    </lineage>
</organism>
<evidence type="ECO:0000259" key="1">
    <source>
        <dbReference type="Pfam" id="PF06114"/>
    </source>
</evidence>
<gene>
    <name evidence="2" type="ORF">SD77_2922</name>
</gene>